<dbReference type="Gene3D" id="3.40.50.150">
    <property type="entry name" value="Vaccinia Virus protein VP39"/>
    <property type="match status" value="1"/>
</dbReference>
<evidence type="ECO:0000256" key="1">
    <source>
        <dbReference type="ARBA" id="ARBA00022603"/>
    </source>
</evidence>
<protein>
    <submittedName>
        <fullName evidence="3">Methyltransferase domain-containing protein</fullName>
    </submittedName>
</protein>
<sequence length="187" mass="20152">MLRIVAGTAKGMTIRVPKSARPTPDLVREALFSTLGHRGYLDETDVLDLFAGSGAFGLEAASRGVRSVTAVDVGREAVSVMTSNAKKTGLDLHIVQSKATSFLESSAADYDVIFLDPPYAMTNDELTPVLAAAVPHLVDDGVLLVERDKHAGEPPWPAGIALDDRRIWGDTVVWTALHAEYRRSLRA</sequence>
<dbReference type="PROSITE" id="PS00092">
    <property type="entry name" value="N6_MTASE"/>
    <property type="match status" value="1"/>
</dbReference>
<proteinExistence type="predicted"/>
<dbReference type="CDD" id="cd02440">
    <property type="entry name" value="AdoMet_MTases"/>
    <property type="match status" value="1"/>
</dbReference>
<dbReference type="OrthoDB" id="9803017at2"/>
<dbReference type="GO" id="GO:0003676">
    <property type="term" value="F:nucleic acid binding"/>
    <property type="evidence" value="ECO:0007669"/>
    <property type="project" value="InterPro"/>
</dbReference>
<gene>
    <name evidence="3" type="ORF">EJO69_04105</name>
</gene>
<accession>A0A3S8Z7V6</accession>
<dbReference type="PANTHER" id="PTHR43542:SF1">
    <property type="entry name" value="METHYLTRANSFERASE"/>
    <property type="match status" value="1"/>
</dbReference>
<dbReference type="PANTHER" id="PTHR43542">
    <property type="entry name" value="METHYLTRANSFERASE"/>
    <property type="match status" value="1"/>
</dbReference>
<dbReference type="PIRSF" id="PIRSF004553">
    <property type="entry name" value="CHP00095"/>
    <property type="match status" value="1"/>
</dbReference>
<dbReference type="InterPro" id="IPR002052">
    <property type="entry name" value="DNA_methylase_N6_adenine_CS"/>
</dbReference>
<dbReference type="KEGG" id="fsl:EJO69_04105"/>
<keyword evidence="2 3" id="KW-0808">Transferase</keyword>
<name>A0A3S8Z7V6_9ACTO</name>
<evidence type="ECO:0000256" key="2">
    <source>
        <dbReference type="ARBA" id="ARBA00022679"/>
    </source>
</evidence>
<reference evidence="3 4" key="1">
    <citation type="submission" date="2018-12" db="EMBL/GenBank/DDBJ databases">
        <title>Complete genome sequence of Flaviflexus salsibiostraticola KCTC 33148.</title>
        <authorList>
            <person name="Bae J.-W."/>
        </authorList>
    </citation>
    <scope>NUCLEOTIDE SEQUENCE [LARGE SCALE GENOMIC DNA]</scope>
    <source>
        <strain evidence="3 4">KCTC 33148</strain>
    </source>
</reference>
<dbReference type="SUPFAM" id="SSF53335">
    <property type="entry name" value="S-adenosyl-L-methionine-dependent methyltransferases"/>
    <property type="match status" value="1"/>
</dbReference>
<evidence type="ECO:0000313" key="3">
    <source>
        <dbReference type="EMBL" id="AZN29580.1"/>
    </source>
</evidence>
<keyword evidence="4" id="KW-1185">Reference proteome</keyword>
<organism evidence="3 4">
    <name type="scientific">Flaviflexus salsibiostraticola</name>
    <dbReference type="NCBI Taxonomy" id="1282737"/>
    <lineage>
        <taxon>Bacteria</taxon>
        <taxon>Bacillati</taxon>
        <taxon>Actinomycetota</taxon>
        <taxon>Actinomycetes</taxon>
        <taxon>Actinomycetales</taxon>
        <taxon>Actinomycetaceae</taxon>
        <taxon>Flaviflexus</taxon>
    </lineage>
</organism>
<evidence type="ECO:0000313" key="4">
    <source>
        <dbReference type="Proteomes" id="UP000270021"/>
    </source>
</evidence>
<dbReference type="InterPro" id="IPR029063">
    <property type="entry name" value="SAM-dependent_MTases_sf"/>
</dbReference>
<dbReference type="EMBL" id="CP034438">
    <property type="protein sequence ID" value="AZN29580.1"/>
    <property type="molecule type" value="Genomic_DNA"/>
</dbReference>
<dbReference type="RefSeq" id="WP_126039563.1">
    <property type="nucleotide sequence ID" value="NZ_CP034438.1"/>
</dbReference>
<dbReference type="Proteomes" id="UP000270021">
    <property type="component" value="Chromosome"/>
</dbReference>
<dbReference type="Pfam" id="PF03602">
    <property type="entry name" value="Cons_hypoth95"/>
    <property type="match status" value="1"/>
</dbReference>
<dbReference type="GO" id="GO:0031167">
    <property type="term" value="P:rRNA methylation"/>
    <property type="evidence" value="ECO:0007669"/>
    <property type="project" value="InterPro"/>
</dbReference>
<keyword evidence="1 3" id="KW-0489">Methyltransferase</keyword>
<dbReference type="InterPro" id="IPR004398">
    <property type="entry name" value="RNA_MeTrfase_RsmD"/>
</dbReference>
<dbReference type="GO" id="GO:0008168">
    <property type="term" value="F:methyltransferase activity"/>
    <property type="evidence" value="ECO:0007669"/>
    <property type="project" value="UniProtKB-KW"/>
</dbReference>
<dbReference type="AlphaFoldDB" id="A0A3S8Z7V6"/>